<organism evidence="1">
    <name type="scientific">marine sediment metagenome</name>
    <dbReference type="NCBI Taxonomy" id="412755"/>
    <lineage>
        <taxon>unclassified sequences</taxon>
        <taxon>metagenomes</taxon>
        <taxon>ecological metagenomes</taxon>
    </lineage>
</organism>
<protein>
    <submittedName>
        <fullName evidence="1">Uncharacterized protein</fullName>
    </submittedName>
</protein>
<evidence type="ECO:0000313" key="1">
    <source>
        <dbReference type="EMBL" id="GAG11894.1"/>
    </source>
</evidence>
<name>X0V1C0_9ZZZZ</name>
<comment type="caution">
    <text evidence="1">The sequence shown here is derived from an EMBL/GenBank/DDBJ whole genome shotgun (WGS) entry which is preliminary data.</text>
</comment>
<dbReference type="AlphaFoldDB" id="X0V1C0"/>
<gene>
    <name evidence="1" type="ORF">S01H1_35469</name>
</gene>
<dbReference type="InterPro" id="IPR043519">
    <property type="entry name" value="NT_sf"/>
</dbReference>
<sequence length="233" mass="26975">KVKCLLIGGQACIIYGAAEFSRDSDFVVLSTHENLECLQKALDALKAELIYVPPLEIDYLKRGHACHFRCGAEDVKNLRIDVISKLRGCDPFDKLWERKKTVLAKGSTDLDVIGLRDLVQSKKTQRDKDWFMLKRLVDNDIILNKDNPPDGRVRWWFRECRDAGTLVELAEKYPEIAKECTLDRQLLASAIIPDVQSLNLQLRDEEMAERQKDTEYWIPLKEELETLRKSRSR</sequence>
<proteinExistence type="predicted"/>
<feature type="non-terminal residue" evidence="1">
    <location>
        <position position="1"/>
    </location>
</feature>
<dbReference type="EMBL" id="BARS01022169">
    <property type="protein sequence ID" value="GAG11894.1"/>
    <property type="molecule type" value="Genomic_DNA"/>
</dbReference>
<dbReference type="SUPFAM" id="SSF81301">
    <property type="entry name" value="Nucleotidyltransferase"/>
    <property type="match status" value="1"/>
</dbReference>
<reference evidence="1" key="1">
    <citation type="journal article" date="2014" name="Front. Microbiol.">
        <title>High frequency of phylogenetically diverse reductive dehalogenase-homologous genes in deep subseafloor sedimentary metagenomes.</title>
        <authorList>
            <person name="Kawai M."/>
            <person name="Futagami T."/>
            <person name="Toyoda A."/>
            <person name="Takaki Y."/>
            <person name="Nishi S."/>
            <person name="Hori S."/>
            <person name="Arai W."/>
            <person name="Tsubouchi T."/>
            <person name="Morono Y."/>
            <person name="Uchiyama I."/>
            <person name="Ito T."/>
            <person name="Fujiyama A."/>
            <person name="Inagaki F."/>
            <person name="Takami H."/>
        </authorList>
    </citation>
    <scope>NUCLEOTIDE SEQUENCE</scope>
    <source>
        <strain evidence="1">Expedition CK06-06</strain>
    </source>
</reference>
<accession>X0V1C0</accession>